<comment type="caution">
    <text evidence="4">The sequence shown here is derived from an EMBL/GenBank/DDBJ whole genome shotgun (WGS) entry which is preliminary data.</text>
</comment>
<dbReference type="SMART" id="SM00448">
    <property type="entry name" value="REC"/>
    <property type="match status" value="1"/>
</dbReference>
<reference evidence="4" key="1">
    <citation type="submission" date="2022-06" db="EMBL/GenBank/DDBJ databases">
        <title>New cyanobacteria of genus Symplocastrum in benthos of Lake Baikal.</title>
        <authorList>
            <person name="Sorokovikova E."/>
            <person name="Tikhonova I."/>
            <person name="Krasnopeev A."/>
            <person name="Evseev P."/>
            <person name="Gladkikh A."/>
            <person name="Belykh O."/>
        </authorList>
    </citation>
    <scope>NUCLEOTIDE SEQUENCE</scope>
    <source>
        <strain evidence="4">BBK-W-15</strain>
    </source>
</reference>
<evidence type="ECO:0000313" key="5">
    <source>
        <dbReference type="Proteomes" id="UP001204953"/>
    </source>
</evidence>
<evidence type="ECO:0000259" key="3">
    <source>
        <dbReference type="PROSITE" id="PS50110"/>
    </source>
</evidence>
<sequence length="129" mass="14527">MRKLVLIIEDDEMIRSSIFELLELEDFNVVSAGDGMAGLSLAHEVKPDVILCDMYIPEINGCGVLEELRKIWNPEQMPFILFTSDYDSKIRNRAFQLGANDLLLKPLDIDDILNAVYKATGINKKSAPL</sequence>
<dbReference type="RefSeq" id="WP_254013282.1">
    <property type="nucleotide sequence ID" value="NZ_JAMZMM010000211.1"/>
</dbReference>
<dbReference type="InterPro" id="IPR001789">
    <property type="entry name" value="Sig_transdc_resp-reg_receiver"/>
</dbReference>
<proteinExistence type="predicted"/>
<name>A0AAE3GTM1_9CYAN</name>
<dbReference type="AlphaFoldDB" id="A0AAE3GTM1"/>
<feature type="domain" description="Response regulatory" evidence="3">
    <location>
        <begin position="4"/>
        <end position="120"/>
    </location>
</feature>
<evidence type="ECO:0000256" key="1">
    <source>
        <dbReference type="ARBA" id="ARBA00022553"/>
    </source>
</evidence>
<dbReference type="Gene3D" id="3.40.50.2300">
    <property type="match status" value="1"/>
</dbReference>
<dbReference type="PANTHER" id="PTHR44591">
    <property type="entry name" value="STRESS RESPONSE REGULATOR PROTEIN 1"/>
    <property type="match status" value="1"/>
</dbReference>
<keyword evidence="1 2" id="KW-0597">Phosphoprotein</keyword>
<dbReference type="GO" id="GO:0000160">
    <property type="term" value="P:phosphorelay signal transduction system"/>
    <property type="evidence" value="ECO:0007669"/>
    <property type="project" value="InterPro"/>
</dbReference>
<dbReference type="SUPFAM" id="SSF52172">
    <property type="entry name" value="CheY-like"/>
    <property type="match status" value="1"/>
</dbReference>
<feature type="modified residue" description="4-aspartylphosphate" evidence="2">
    <location>
        <position position="53"/>
    </location>
</feature>
<evidence type="ECO:0000256" key="2">
    <source>
        <dbReference type="PROSITE-ProRule" id="PRU00169"/>
    </source>
</evidence>
<dbReference type="PROSITE" id="PS50110">
    <property type="entry name" value="RESPONSE_REGULATORY"/>
    <property type="match status" value="1"/>
</dbReference>
<organism evidence="4 5">
    <name type="scientific">Limnofasciculus baicalensis BBK-W-15</name>
    <dbReference type="NCBI Taxonomy" id="2699891"/>
    <lineage>
        <taxon>Bacteria</taxon>
        <taxon>Bacillati</taxon>
        <taxon>Cyanobacteriota</taxon>
        <taxon>Cyanophyceae</taxon>
        <taxon>Coleofasciculales</taxon>
        <taxon>Coleofasciculaceae</taxon>
        <taxon>Limnofasciculus</taxon>
        <taxon>Limnofasciculus baicalensis</taxon>
    </lineage>
</organism>
<keyword evidence="5" id="KW-1185">Reference proteome</keyword>
<dbReference type="EMBL" id="JAMZMM010000211">
    <property type="protein sequence ID" value="MCP2730525.1"/>
    <property type="molecule type" value="Genomic_DNA"/>
</dbReference>
<dbReference type="CDD" id="cd00156">
    <property type="entry name" value="REC"/>
    <property type="match status" value="1"/>
</dbReference>
<dbReference type="Proteomes" id="UP001204953">
    <property type="component" value="Unassembled WGS sequence"/>
</dbReference>
<dbReference type="InterPro" id="IPR011006">
    <property type="entry name" value="CheY-like_superfamily"/>
</dbReference>
<dbReference type="PANTHER" id="PTHR44591:SF3">
    <property type="entry name" value="RESPONSE REGULATORY DOMAIN-CONTAINING PROTEIN"/>
    <property type="match status" value="1"/>
</dbReference>
<evidence type="ECO:0000313" key="4">
    <source>
        <dbReference type="EMBL" id="MCP2730525.1"/>
    </source>
</evidence>
<dbReference type="Pfam" id="PF00072">
    <property type="entry name" value="Response_reg"/>
    <property type="match status" value="1"/>
</dbReference>
<protein>
    <submittedName>
        <fullName evidence="4">Response regulator</fullName>
    </submittedName>
</protein>
<dbReference type="InterPro" id="IPR050595">
    <property type="entry name" value="Bact_response_regulator"/>
</dbReference>
<accession>A0AAE3GTM1</accession>
<gene>
    <name evidence="4" type="ORF">NJ959_19030</name>
</gene>